<name>A0A4U5LYC9_STECR</name>
<evidence type="ECO:0000313" key="3">
    <source>
        <dbReference type="EMBL" id="TKR61233.1"/>
    </source>
</evidence>
<reference evidence="3 4" key="2">
    <citation type="journal article" date="2019" name="G3 (Bethesda)">
        <title>Hybrid Assembly of the Genome of the Entomopathogenic Nematode Steinernema carpocapsae Identifies the X-Chromosome.</title>
        <authorList>
            <person name="Serra L."/>
            <person name="Macchietto M."/>
            <person name="Macias-Munoz A."/>
            <person name="McGill C.J."/>
            <person name="Rodriguez I.M."/>
            <person name="Rodriguez B."/>
            <person name="Murad R."/>
            <person name="Mortazavi A."/>
        </authorList>
    </citation>
    <scope>NUCLEOTIDE SEQUENCE [LARGE SCALE GENOMIC DNA]</scope>
    <source>
        <strain evidence="3 4">ALL</strain>
    </source>
</reference>
<comment type="caution">
    <text evidence="3">The sequence shown here is derived from an EMBL/GenBank/DDBJ whole genome shotgun (WGS) entry which is preliminary data.</text>
</comment>
<feature type="compositionally biased region" description="Polar residues" evidence="1">
    <location>
        <begin position="267"/>
        <end position="276"/>
    </location>
</feature>
<dbReference type="Proteomes" id="UP000298663">
    <property type="component" value="Unassembled WGS sequence"/>
</dbReference>
<protein>
    <submittedName>
        <fullName evidence="3">Uncharacterized protein</fullName>
    </submittedName>
</protein>
<keyword evidence="4" id="KW-1185">Reference proteome</keyword>
<evidence type="ECO:0000256" key="1">
    <source>
        <dbReference type="SAM" id="MobiDB-lite"/>
    </source>
</evidence>
<dbReference type="InterPro" id="IPR011735">
    <property type="entry name" value="WlaTC/HtrL_glycosyltransf"/>
</dbReference>
<dbReference type="AlphaFoldDB" id="A0A4U5LYC9"/>
<feature type="compositionally biased region" description="Low complexity" evidence="1">
    <location>
        <begin position="277"/>
        <end position="293"/>
    </location>
</feature>
<dbReference type="OrthoDB" id="411632at2759"/>
<evidence type="ECO:0000313" key="4">
    <source>
        <dbReference type="Proteomes" id="UP000298663"/>
    </source>
</evidence>
<dbReference type="STRING" id="34508.A0A4U5LYC9"/>
<feature type="transmembrane region" description="Helical" evidence="2">
    <location>
        <begin position="6"/>
        <end position="28"/>
    </location>
</feature>
<feature type="region of interest" description="Disordered" evidence="1">
    <location>
        <begin position="267"/>
        <end position="300"/>
    </location>
</feature>
<proteinExistence type="predicted"/>
<sequence length="300" mass="34324">MNQLTFVAILSIVAVLVFFLHFPIILLLNRPEKEARPGPVSLRGKVKATHTVRYESKTVKDEELSSLIDRFPLSYAKEAEAIRKSTKIHIKVKNGHLSTTESRVESDYEEKDGKPDVARIKRHVNTTLVTALLDIGRGEWEVYQRPLKKYHDFMKNVLSLKVPMVVFVDEKSYAFVIKVRRRMGLSSVTKVWKISMTDLPLFQYHNYVRDIIAYEKQGNGWQEKWDPRMKYHPEASSSEYNIVVNSKPYFLYNTTVVKLLVSKTRSRPTSSHGLTQATATATPPSSRRTSTGSPPFPAPK</sequence>
<dbReference type="EMBL" id="AZBU02000011">
    <property type="protein sequence ID" value="TKR61233.1"/>
    <property type="molecule type" value="Genomic_DNA"/>
</dbReference>
<keyword evidence="2" id="KW-0812">Transmembrane</keyword>
<gene>
    <name evidence="3" type="ORF">L596_028373</name>
</gene>
<keyword evidence="2" id="KW-0472">Membrane</keyword>
<evidence type="ECO:0000256" key="2">
    <source>
        <dbReference type="SAM" id="Phobius"/>
    </source>
</evidence>
<keyword evidence="2" id="KW-1133">Transmembrane helix</keyword>
<dbReference type="Pfam" id="PF09612">
    <property type="entry name" value="HtrL_YibB"/>
    <property type="match status" value="1"/>
</dbReference>
<accession>A0A4U5LYC9</accession>
<organism evidence="3 4">
    <name type="scientific">Steinernema carpocapsae</name>
    <name type="common">Entomopathogenic nematode</name>
    <dbReference type="NCBI Taxonomy" id="34508"/>
    <lineage>
        <taxon>Eukaryota</taxon>
        <taxon>Metazoa</taxon>
        <taxon>Ecdysozoa</taxon>
        <taxon>Nematoda</taxon>
        <taxon>Chromadorea</taxon>
        <taxon>Rhabditida</taxon>
        <taxon>Tylenchina</taxon>
        <taxon>Panagrolaimomorpha</taxon>
        <taxon>Strongyloidoidea</taxon>
        <taxon>Steinernematidae</taxon>
        <taxon>Steinernema</taxon>
    </lineage>
</organism>
<reference evidence="3 4" key="1">
    <citation type="journal article" date="2015" name="Genome Biol.">
        <title>Comparative genomics of Steinernema reveals deeply conserved gene regulatory networks.</title>
        <authorList>
            <person name="Dillman A.R."/>
            <person name="Macchietto M."/>
            <person name="Porter C.F."/>
            <person name="Rogers A."/>
            <person name="Williams B."/>
            <person name="Antoshechkin I."/>
            <person name="Lee M.M."/>
            <person name="Goodwin Z."/>
            <person name="Lu X."/>
            <person name="Lewis E.E."/>
            <person name="Goodrich-Blair H."/>
            <person name="Stock S.P."/>
            <person name="Adams B.J."/>
            <person name="Sternberg P.W."/>
            <person name="Mortazavi A."/>
        </authorList>
    </citation>
    <scope>NUCLEOTIDE SEQUENCE [LARGE SCALE GENOMIC DNA]</scope>
    <source>
        <strain evidence="3 4">ALL</strain>
    </source>
</reference>